<proteinExistence type="predicted"/>
<keyword evidence="1" id="KW-0812">Transmembrane</keyword>
<feature type="transmembrane region" description="Helical" evidence="1">
    <location>
        <begin position="117"/>
        <end position="138"/>
    </location>
</feature>
<evidence type="ECO:0000256" key="1">
    <source>
        <dbReference type="SAM" id="Phobius"/>
    </source>
</evidence>
<feature type="transmembrane region" description="Helical" evidence="1">
    <location>
        <begin position="87"/>
        <end position="105"/>
    </location>
</feature>
<dbReference type="Proteomes" id="UP001597116">
    <property type="component" value="Unassembled WGS sequence"/>
</dbReference>
<keyword evidence="3" id="KW-1185">Reference proteome</keyword>
<gene>
    <name evidence="2" type="ORF">ACFQ4C_26075</name>
</gene>
<reference evidence="3" key="1">
    <citation type="journal article" date="2019" name="Int. J. Syst. Evol. Microbiol.">
        <title>The Global Catalogue of Microorganisms (GCM) 10K type strain sequencing project: providing services to taxonomists for standard genome sequencing and annotation.</title>
        <authorList>
            <consortium name="The Broad Institute Genomics Platform"/>
            <consortium name="The Broad Institute Genome Sequencing Center for Infectious Disease"/>
            <person name="Wu L."/>
            <person name="Ma J."/>
        </authorList>
    </citation>
    <scope>NUCLEOTIDE SEQUENCE [LARGE SCALE GENOMIC DNA]</scope>
    <source>
        <strain evidence="3">CCUG 55608</strain>
    </source>
</reference>
<feature type="transmembrane region" description="Helical" evidence="1">
    <location>
        <begin position="12"/>
        <end position="33"/>
    </location>
</feature>
<protein>
    <submittedName>
        <fullName evidence="2">Uncharacterized protein</fullName>
    </submittedName>
</protein>
<organism evidence="2 3">
    <name type="scientific">Larkinella insperata</name>
    <dbReference type="NCBI Taxonomy" id="332158"/>
    <lineage>
        <taxon>Bacteria</taxon>
        <taxon>Pseudomonadati</taxon>
        <taxon>Bacteroidota</taxon>
        <taxon>Cytophagia</taxon>
        <taxon>Cytophagales</taxon>
        <taxon>Spirosomataceae</taxon>
        <taxon>Larkinella</taxon>
    </lineage>
</organism>
<comment type="caution">
    <text evidence="2">The sequence shown here is derived from an EMBL/GenBank/DDBJ whole genome shotgun (WGS) entry which is preliminary data.</text>
</comment>
<dbReference type="RefSeq" id="WP_265993692.1">
    <property type="nucleotide sequence ID" value="NZ_CP110973.1"/>
</dbReference>
<name>A0ABW3QA94_9BACT</name>
<keyword evidence="1" id="KW-1133">Transmembrane helix</keyword>
<accession>A0ABW3QA94</accession>
<keyword evidence="1" id="KW-0472">Membrane</keyword>
<sequence>MLYALSAFFYRTASWKSLLLAIVLYLPIPIFLLRPLEARLNQLAGYEIGPIDLLIFEFDPARIQKMVADYGLQGRAIYAQGALIDDTIYPIIYTFLFCVILSLLYRRRVVAPGSLVNIFPVTSLVFDLLENAFIITLLRGYPAPQPTVAVLCLVASNLKWLSLFITAVLAIYGLVRLIKQRAVTGKLSA</sequence>
<evidence type="ECO:0000313" key="2">
    <source>
        <dbReference type="EMBL" id="MFD1144623.1"/>
    </source>
</evidence>
<feature type="transmembrane region" description="Helical" evidence="1">
    <location>
        <begin position="158"/>
        <end position="178"/>
    </location>
</feature>
<evidence type="ECO:0000313" key="3">
    <source>
        <dbReference type="Proteomes" id="UP001597116"/>
    </source>
</evidence>
<dbReference type="EMBL" id="JBHTLP010000023">
    <property type="protein sequence ID" value="MFD1144623.1"/>
    <property type="molecule type" value="Genomic_DNA"/>
</dbReference>